<dbReference type="AlphaFoldDB" id="R7QKN3"/>
<dbReference type="EMBL" id="HG001994">
    <property type="protein sequence ID" value="CDF39072.1"/>
    <property type="molecule type" value="Genomic_DNA"/>
</dbReference>
<dbReference type="RefSeq" id="XP_005718983.1">
    <property type="nucleotide sequence ID" value="XM_005718926.1"/>
</dbReference>
<accession>R7QKN3</accession>
<name>R7QKN3_CHOCR</name>
<gene>
    <name evidence="1" type="ORF">CHC_T00000091001</name>
</gene>
<organism evidence="1 2">
    <name type="scientific">Chondrus crispus</name>
    <name type="common">Carrageen Irish moss</name>
    <name type="synonym">Polymorpha crispa</name>
    <dbReference type="NCBI Taxonomy" id="2769"/>
    <lineage>
        <taxon>Eukaryota</taxon>
        <taxon>Rhodophyta</taxon>
        <taxon>Florideophyceae</taxon>
        <taxon>Rhodymeniophycidae</taxon>
        <taxon>Gigartinales</taxon>
        <taxon>Gigartinaceae</taxon>
        <taxon>Chondrus</taxon>
    </lineage>
</organism>
<evidence type="ECO:0000313" key="2">
    <source>
        <dbReference type="Proteomes" id="UP000012073"/>
    </source>
</evidence>
<reference evidence="2" key="1">
    <citation type="journal article" date="2013" name="Proc. Natl. Acad. Sci. U.S.A.">
        <title>Genome structure and metabolic features in the red seaweed Chondrus crispus shed light on evolution of the Archaeplastida.</title>
        <authorList>
            <person name="Collen J."/>
            <person name="Porcel B."/>
            <person name="Carre W."/>
            <person name="Ball S.G."/>
            <person name="Chaparro C."/>
            <person name="Tonon T."/>
            <person name="Barbeyron T."/>
            <person name="Michel G."/>
            <person name="Noel B."/>
            <person name="Valentin K."/>
            <person name="Elias M."/>
            <person name="Artiguenave F."/>
            <person name="Arun A."/>
            <person name="Aury J.M."/>
            <person name="Barbosa-Neto J.F."/>
            <person name="Bothwell J.H."/>
            <person name="Bouget F.Y."/>
            <person name="Brillet L."/>
            <person name="Cabello-Hurtado F."/>
            <person name="Capella-Gutierrez S."/>
            <person name="Charrier B."/>
            <person name="Cladiere L."/>
            <person name="Cock J.M."/>
            <person name="Coelho S.M."/>
            <person name="Colleoni C."/>
            <person name="Czjzek M."/>
            <person name="Da Silva C."/>
            <person name="Delage L."/>
            <person name="Denoeud F."/>
            <person name="Deschamps P."/>
            <person name="Dittami S.M."/>
            <person name="Gabaldon T."/>
            <person name="Gachon C.M."/>
            <person name="Groisillier A."/>
            <person name="Herve C."/>
            <person name="Jabbari K."/>
            <person name="Katinka M."/>
            <person name="Kloareg B."/>
            <person name="Kowalczyk N."/>
            <person name="Labadie K."/>
            <person name="Leblanc C."/>
            <person name="Lopez P.J."/>
            <person name="McLachlan D.H."/>
            <person name="Meslet-Cladiere L."/>
            <person name="Moustafa A."/>
            <person name="Nehr Z."/>
            <person name="Nyvall Collen P."/>
            <person name="Panaud O."/>
            <person name="Partensky F."/>
            <person name="Poulain J."/>
            <person name="Rensing S.A."/>
            <person name="Rousvoal S."/>
            <person name="Samson G."/>
            <person name="Symeonidi A."/>
            <person name="Weissenbach J."/>
            <person name="Zambounis A."/>
            <person name="Wincker P."/>
            <person name="Boyen C."/>
        </authorList>
    </citation>
    <scope>NUCLEOTIDE SEQUENCE [LARGE SCALE GENOMIC DNA]</scope>
    <source>
        <strain evidence="2">cv. Stackhouse</strain>
    </source>
</reference>
<evidence type="ECO:0000313" key="1">
    <source>
        <dbReference type="EMBL" id="CDF39072.1"/>
    </source>
</evidence>
<sequence length="114" mass="12962">METQPRTVDLRMAVSCTQTCQRVPTHSTKGTLGTCPVPFQGYIKYSAAQNHRSLSDCSIYTWTPMLTCKRHWCVCSDFDLGHHQRPFKTHGGDSLSPRNRNGFWKTSAMHSPFL</sequence>
<protein>
    <submittedName>
        <fullName evidence="1">Uncharacterized protein</fullName>
    </submittedName>
</protein>
<dbReference type="Proteomes" id="UP000012073">
    <property type="component" value="Unassembled WGS sequence"/>
</dbReference>
<dbReference type="KEGG" id="ccp:CHC_T00000091001"/>
<keyword evidence="2" id="KW-1185">Reference proteome</keyword>
<dbReference type="Gramene" id="CDF39072">
    <property type="protein sequence ID" value="CDF39072"/>
    <property type="gene ID" value="CHC_T00000091001"/>
</dbReference>
<dbReference type="GeneID" id="17326702"/>
<proteinExistence type="predicted"/>